<organism evidence="3 4">
    <name type="scientific">Streptomyces viridiviolaceus</name>
    <dbReference type="NCBI Taxonomy" id="68282"/>
    <lineage>
        <taxon>Bacteria</taxon>
        <taxon>Bacillati</taxon>
        <taxon>Actinomycetota</taxon>
        <taxon>Actinomycetes</taxon>
        <taxon>Kitasatosporales</taxon>
        <taxon>Streptomycetaceae</taxon>
        <taxon>Streptomyces</taxon>
    </lineage>
</organism>
<evidence type="ECO:0000313" key="3">
    <source>
        <dbReference type="EMBL" id="MFC7014594.1"/>
    </source>
</evidence>
<feature type="domain" description="PAS" evidence="2">
    <location>
        <begin position="3"/>
        <end position="54"/>
    </location>
</feature>
<dbReference type="Proteomes" id="UP001596409">
    <property type="component" value="Unassembled WGS sequence"/>
</dbReference>
<dbReference type="RefSeq" id="WP_229881241.1">
    <property type="nucleotide sequence ID" value="NZ_BMWA01000018.1"/>
</dbReference>
<keyword evidence="1" id="KW-0378">Hydrolase</keyword>
<evidence type="ECO:0000256" key="1">
    <source>
        <dbReference type="ARBA" id="ARBA00022801"/>
    </source>
</evidence>
<dbReference type="Gene3D" id="3.60.40.10">
    <property type="entry name" value="PPM-type phosphatase domain"/>
    <property type="match status" value="1"/>
</dbReference>
<dbReference type="PROSITE" id="PS50112">
    <property type="entry name" value="PAS"/>
    <property type="match status" value="1"/>
</dbReference>
<dbReference type="CDD" id="cd00130">
    <property type="entry name" value="PAS"/>
    <property type="match status" value="1"/>
</dbReference>
<dbReference type="SMART" id="SM00331">
    <property type="entry name" value="PP2C_SIG"/>
    <property type="match status" value="1"/>
</dbReference>
<dbReference type="InterPro" id="IPR000014">
    <property type="entry name" value="PAS"/>
</dbReference>
<proteinExistence type="predicted"/>
<dbReference type="SUPFAM" id="SSF55785">
    <property type="entry name" value="PYP-like sensor domain (PAS domain)"/>
    <property type="match status" value="1"/>
</dbReference>
<comment type="caution">
    <text evidence="3">The sequence shown here is derived from an EMBL/GenBank/DDBJ whole genome shotgun (WGS) entry which is preliminary data.</text>
</comment>
<dbReference type="Gene3D" id="3.30.450.20">
    <property type="entry name" value="PAS domain"/>
    <property type="match status" value="1"/>
</dbReference>
<dbReference type="InterPro" id="IPR036457">
    <property type="entry name" value="PPM-type-like_dom_sf"/>
</dbReference>
<dbReference type="PANTHER" id="PTHR43156:SF2">
    <property type="entry name" value="STAGE II SPORULATION PROTEIN E"/>
    <property type="match status" value="1"/>
</dbReference>
<name>A0ABW2E378_9ACTN</name>
<reference evidence="4" key="1">
    <citation type="journal article" date="2019" name="Int. J. Syst. Evol. Microbiol.">
        <title>The Global Catalogue of Microorganisms (GCM) 10K type strain sequencing project: providing services to taxonomists for standard genome sequencing and annotation.</title>
        <authorList>
            <consortium name="The Broad Institute Genomics Platform"/>
            <consortium name="The Broad Institute Genome Sequencing Center for Infectious Disease"/>
            <person name="Wu L."/>
            <person name="Ma J."/>
        </authorList>
    </citation>
    <scope>NUCLEOTIDE SEQUENCE [LARGE SCALE GENOMIC DNA]</scope>
    <source>
        <strain evidence="4">JCM 4855</strain>
    </source>
</reference>
<dbReference type="SUPFAM" id="SSF81606">
    <property type="entry name" value="PP2C-like"/>
    <property type="match status" value="1"/>
</dbReference>
<sequence length="578" mass="61705">MPELVLLRAVFDHLGTGVYATDTSGRITAANARAGQITGRPAEQALGQDLHDLLCRAEDGTVLPAEQCRIHTATRAVLASGRPAEGSEEFFLRDDGTLVPVLWAATALHVEGQTAGAVLVFRDFSTRRAAQQETAAYLAALEELTARLSLIAEISEVLVSTLETGEVLRRTSRLLVPGLADWAAVDLFRADTEELERVAIHTRDDADAAAGLEGPLPPLPEPSGSHLVRVLRGIQPVLLDPDILARETDSPLATTHQDLFDQLGGHSAVVVPLYSRGKVFGSLTVGRTAGSPPYTDAEVTVLADIGRRAGLVVDNAQLFAQQRHVAEAMQRQLLTPLPHVDPLGIAARYRPAQAVAEVGGDWYDAFVLPGGVTALVIGDVVGHDLPAAAHMAELRNMLRALAWDRRGPPSLIMEHLDDAMTHTSGAPIATAFLAHVEGSEGGPWRLRWTNAGHPPPLLITEDGAHYLQDDPDPPLGMGDTLGMELHRHDGTDPLPPGSTLLLYTDGLVEDRARPIDIGMARLRLQATALAHRGVEDFCDELLERIDPDGDDVALLALRMPPAGVGAAHGAAPPRVQHA</sequence>
<accession>A0ABW2E378</accession>
<dbReference type="PANTHER" id="PTHR43156">
    <property type="entry name" value="STAGE II SPORULATION PROTEIN E-RELATED"/>
    <property type="match status" value="1"/>
</dbReference>
<dbReference type="SUPFAM" id="SSF55781">
    <property type="entry name" value="GAF domain-like"/>
    <property type="match status" value="1"/>
</dbReference>
<dbReference type="InterPro" id="IPR013656">
    <property type="entry name" value="PAS_4"/>
</dbReference>
<dbReference type="InterPro" id="IPR001932">
    <property type="entry name" value="PPM-type_phosphatase-like_dom"/>
</dbReference>
<dbReference type="Pfam" id="PF01590">
    <property type="entry name" value="GAF"/>
    <property type="match status" value="1"/>
</dbReference>
<dbReference type="SMART" id="SM00065">
    <property type="entry name" value="GAF"/>
    <property type="match status" value="1"/>
</dbReference>
<evidence type="ECO:0000259" key="2">
    <source>
        <dbReference type="PROSITE" id="PS50112"/>
    </source>
</evidence>
<dbReference type="Gene3D" id="3.30.450.40">
    <property type="match status" value="1"/>
</dbReference>
<dbReference type="NCBIfam" id="TIGR00229">
    <property type="entry name" value="sensory_box"/>
    <property type="match status" value="1"/>
</dbReference>
<dbReference type="InterPro" id="IPR052016">
    <property type="entry name" value="Bact_Sigma-Reg"/>
</dbReference>
<protein>
    <submittedName>
        <fullName evidence="3">SpoIIE family protein phosphatase</fullName>
    </submittedName>
</protein>
<dbReference type="InterPro" id="IPR029016">
    <property type="entry name" value="GAF-like_dom_sf"/>
</dbReference>
<keyword evidence="4" id="KW-1185">Reference proteome</keyword>
<evidence type="ECO:0000313" key="4">
    <source>
        <dbReference type="Proteomes" id="UP001596409"/>
    </source>
</evidence>
<dbReference type="Pfam" id="PF08448">
    <property type="entry name" value="PAS_4"/>
    <property type="match status" value="1"/>
</dbReference>
<dbReference type="Pfam" id="PF07228">
    <property type="entry name" value="SpoIIE"/>
    <property type="match status" value="1"/>
</dbReference>
<gene>
    <name evidence="3" type="ORF">ACFQMH_23360</name>
</gene>
<dbReference type="InterPro" id="IPR035965">
    <property type="entry name" value="PAS-like_dom_sf"/>
</dbReference>
<dbReference type="SMART" id="SM00091">
    <property type="entry name" value="PAS"/>
    <property type="match status" value="1"/>
</dbReference>
<dbReference type="EMBL" id="JBHSYM010000049">
    <property type="protein sequence ID" value="MFC7014594.1"/>
    <property type="molecule type" value="Genomic_DNA"/>
</dbReference>
<dbReference type="InterPro" id="IPR003018">
    <property type="entry name" value="GAF"/>
</dbReference>